<dbReference type="EMBL" id="CP065053">
    <property type="protein sequence ID" value="QPI51647.1"/>
    <property type="molecule type" value="Genomic_DNA"/>
</dbReference>
<evidence type="ECO:0000313" key="3">
    <source>
        <dbReference type="Proteomes" id="UP000662888"/>
    </source>
</evidence>
<organism evidence="2 3">
    <name type="scientific">Massilia antarctica</name>
    <dbReference type="NCBI Taxonomy" id="2765360"/>
    <lineage>
        <taxon>Bacteria</taxon>
        <taxon>Pseudomonadati</taxon>
        <taxon>Pseudomonadota</taxon>
        <taxon>Betaproteobacteria</taxon>
        <taxon>Burkholderiales</taxon>
        <taxon>Oxalobacteraceae</taxon>
        <taxon>Telluria group</taxon>
        <taxon>Massilia</taxon>
    </lineage>
</organism>
<evidence type="ECO:0000313" key="2">
    <source>
        <dbReference type="EMBL" id="QPI51647.1"/>
    </source>
</evidence>
<feature type="transmembrane region" description="Helical" evidence="1">
    <location>
        <begin position="71"/>
        <end position="89"/>
    </location>
</feature>
<keyword evidence="1" id="KW-0812">Transmembrane</keyword>
<reference evidence="2 3" key="1">
    <citation type="submission" date="2020-11" db="EMBL/GenBank/DDBJ databases">
        <authorList>
            <person name="Sun Q."/>
        </authorList>
    </citation>
    <scope>NUCLEOTIDE SEQUENCE [LARGE SCALE GENOMIC DNA]</scope>
    <source>
        <strain evidence="2 3">P8398</strain>
    </source>
</reference>
<proteinExistence type="predicted"/>
<feature type="transmembrane region" description="Helical" evidence="1">
    <location>
        <begin position="110"/>
        <end position="130"/>
    </location>
</feature>
<dbReference type="RefSeq" id="WP_206091229.1">
    <property type="nucleotide sequence ID" value="NZ_CP065053.1"/>
</dbReference>
<keyword evidence="1" id="KW-0472">Membrane</keyword>
<feature type="transmembrane region" description="Helical" evidence="1">
    <location>
        <begin position="136"/>
        <end position="157"/>
    </location>
</feature>
<keyword evidence="1" id="KW-1133">Transmembrane helix</keyword>
<sequence>MTLISPNPYAAPKASFEAWNGAQCAYESTQCWRQEDILIAPVDAYLPPRCIKCNKPASMDSPRAYMWHHPGWYALIPILVYMVACLFVRKRAELVLGLCDEHRRRRRHRSMAAHAVGAFGAIALLGAVFLGKFWLAYPAGVLILMSAALALSGQHLLRPVRITEQEIHLKGCGSAFLDSLPPRCHT</sequence>
<keyword evidence="3" id="KW-1185">Reference proteome</keyword>
<name>A0AA49AA89_9BURK</name>
<protein>
    <submittedName>
        <fullName evidence="2">Uncharacterized protein</fullName>
    </submittedName>
</protein>
<accession>A0AA49AA89</accession>
<gene>
    <name evidence="2" type="ORF">IV454_09175</name>
</gene>
<evidence type="ECO:0000256" key="1">
    <source>
        <dbReference type="SAM" id="Phobius"/>
    </source>
</evidence>
<dbReference type="Proteomes" id="UP000662888">
    <property type="component" value="Chromosome"/>
</dbReference>